<proteinExistence type="predicted"/>
<name>A0A7Y7B111_STRMO</name>
<dbReference type="AlphaFoldDB" id="A0A7Y7B111"/>
<keyword evidence="3" id="KW-1185">Reference proteome</keyword>
<dbReference type="Proteomes" id="UP000587462">
    <property type="component" value="Unassembled WGS sequence"/>
</dbReference>
<keyword evidence="1" id="KW-0812">Transmembrane</keyword>
<evidence type="ECO:0000256" key="1">
    <source>
        <dbReference type="SAM" id="Phobius"/>
    </source>
</evidence>
<evidence type="ECO:0000313" key="2">
    <source>
        <dbReference type="EMBL" id="NVK76932.1"/>
    </source>
</evidence>
<keyword evidence="1" id="KW-0472">Membrane</keyword>
<gene>
    <name evidence="2" type="ORF">HG542_04595</name>
</gene>
<comment type="caution">
    <text evidence="2">The sequence shown here is derived from an EMBL/GenBank/DDBJ whole genome shotgun (WGS) entry which is preliminary data.</text>
</comment>
<dbReference type="EMBL" id="JABBXF010000008">
    <property type="protein sequence ID" value="NVK76932.1"/>
    <property type="molecule type" value="Genomic_DNA"/>
</dbReference>
<reference evidence="2 3" key="1">
    <citation type="submission" date="2020-04" db="EMBL/GenBank/DDBJ databases">
        <title>Draft Genome Sequence of Streptomyces morookaense DSM 40503, an 8-azaguanine-producing strain.</title>
        <authorList>
            <person name="Qi J."/>
            <person name="Gao J.-M."/>
        </authorList>
    </citation>
    <scope>NUCLEOTIDE SEQUENCE [LARGE SCALE GENOMIC DNA]</scope>
    <source>
        <strain evidence="2 3">DSM 40503</strain>
    </source>
</reference>
<accession>A0A7Y7B111</accession>
<feature type="non-terminal residue" evidence="2">
    <location>
        <position position="1"/>
    </location>
</feature>
<sequence>PAPPPSPRPPAQPARHVAAYRPSVAAPPAQGGASPVTLMLVLTAPAVLAAAALRPRPGGRGR</sequence>
<feature type="transmembrane region" description="Helical" evidence="1">
    <location>
        <begin position="32"/>
        <end position="53"/>
    </location>
</feature>
<organism evidence="2 3">
    <name type="scientific">Streptomyces morookaense</name>
    <name type="common">Streptoverticillium morookaense</name>
    <dbReference type="NCBI Taxonomy" id="1970"/>
    <lineage>
        <taxon>Bacteria</taxon>
        <taxon>Bacillati</taxon>
        <taxon>Actinomycetota</taxon>
        <taxon>Actinomycetes</taxon>
        <taxon>Kitasatosporales</taxon>
        <taxon>Streptomycetaceae</taxon>
        <taxon>Streptomyces</taxon>
    </lineage>
</organism>
<keyword evidence="1" id="KW-1133">Transmembrane helix</keyword>
<protein>
    <submittedName>
        <fullName evidence="2">Uncharacterized protein</fullName>
    </submittedName>
</protein>
<evidence type="ECO:0000313" key="3">
    <source>
        <dbReference type="Proteomes" id="UP000587462"/>
    </source>
</evidence>